<dbReference type="WBParaSite" id="JU765_v2.g2992.t1">
    <property type="protein sequence ID" value="JU765_v2.g2992.t1"/>
    <property type="gene ID" value="JU765_v2.g2992"/>
</dbReference>
<sequence>MALNPDNIFIPGVSEFQVKLEGCKSYCNIDYVFLAGGTCRIPYVQNTIKKVFSDLDPSRIVIDPELEIITAQGALIHGCLMKRKIKPPSRGFFCLLFELQ</sequence>
<name>A0AC34R3E8_9BILA</name>
<accession>A0AC34R3E8</accession>
<proteinExistence type="predicted"/>
<protein>
    <submittedName>
        <fullName evidence="2">Uncharacterized protein</fullName>
    </submittedName>
</protein>
<organism evidence="1 2">
    <name type="scientific">Panagrolaimus sp. JU765</name>
    <dbReference type="NCBI Taxonomy" id="591449"/>
    <lineage>
        <taxon>Eukaryota</taxon>
        <taxon>Metazoa</taxon>
        <taxon>Ecdysozoa</taxon>
        <taxon>Nematoda</taxon>
        <taxon>Chromadorea</taxon>
        <taxon>Rhabditida</taxon>
        <taxon>Tylenchina</taxon>
        <taxon>Panagrolaimomorpha</taxon>
        <taxon>Panagrolaimoidea</taxon>
        <taxon>Panagrolaimidae</taxon>
        <taxon>Panagrolaimus</taxon>
    </lineage>
</organism>
<dbReference type="Proteomes" id="UP000887576">
    <property type="component" value="Unplaced"/>
</dbReference>
<evidence type="ECO:0000313" key="2">
    <source>
        <dbReference type="WBParaSite" id="JU765_v2.g2992.t1"/>
    </source>
</evidence>
<reference evidence="2" key="1">
    <citation type="submission" date="2022-11" db="UniProtKB">
        <authorList>
            <consortium name="WormBaseParasite"/>
        </authorList>
    </citation>
    <scope>IDENTIFICATION</scope>
</reference>
<evidence type="ECO:0000313" key="1">
    <source>
        <dbReference type="Proteomes" id="UP000887576"/>
    </source>
</evidence>